<dbReference type="PROSITE" id="PS00211">
    <property type="entry name" value="ABC_TRANSPORTER_1"/>
    <property type="match status" value="1"/>
</dbReference>
<evidence type="ECO:0000259" key="9">
    <source>
        <dbReference type="PROSITE" id="PS50893"/>
    </source>
</evidence>
<gene>
    <name evidence="11" type="ORF">NC992_14830</name>
</gene>
<name>A0ABV0K5W7_9CYAN</name>
<organism evidence="11 12">
    <name type="scientific">Leptolyngbya subtilissima DQ-A4</name>
    <dbReference type="NCBI Taxonomy" id="2933933"/>
    <lineage>
        <taxon>Bacteria</taxon>
        <taxon>Bacillati</taxon>
        <taxon>Cyanobacteriota</taxon>
        <taxon>Cyanophyceae</taxon>
        <taxon>Leptolyngbyales</taxon>
        <taxon>Leptolyngbyaceae</taxon>
        <taxon>Leptolyngbya group</taxon>
        <taxon>Leptolyngbya</taxon>
    </lineage>
</organism>
<feature type="compositionally biased region" description="Pro residues" evidence="7">
    <location>
        <begin position="672"/>
        <end position="701"/>
    </location>
</feature>
<proteinExistence type="predicted"/>
<accession>A0ABV0K5W7</accession>
<reference evidence="11 12" key="1">
    <citation type="submission" date="2022-04" db="EMBL/GenBank/DDBJ databases">
        <title>Positive selection, recombination, and allopatry shape intraspecific diversity of widespread and dominant cyanobacteria.</title>
        <authorList>
            <person name="Wei J."/>
            <person name="Shu W."/>
            <person name="Hu C."/>
        </authorList>
    </citation>
    <scope>NUCLEOTIDE SEQUENCE [LARGE SCALE GENOMIC DNA]</scope>
    <source>
        <strain evidence="11 12">DQ-A4</strain>
    </source>
</reference>
<evidence type="ECO:0000256" key="1">
    <source>
        <dbReference type="ARBA" id="ARBA00004651"/>
    </source>
</evidence>
<comment type="caution">
    <text evidence="11">The sequence shown here is derived from an EMBL/GenBank/DDBJ whole genome shotgun (WGS) entry which is preliminary data.</text>
</comment>
<dbReference type="Gene3D" id="1.20.1560.10">
    <property type="entry name" value="ABC transporter type 1, transmembrane domain"/>
    <property type="match status" value="1"/>
</dbReference>
<sequence>MTAQKLLFNHAKRYPWRILAAIGLGFSGAVFNGVGTTLIVPAVFELLGTGAGSAGAIALPPLLEKLLEPVLGIPGPGRAVLMLSFIVLTILLKNLANYLSSVTSEGLSRRLTCDLRRDGLDLLLKVDIDYHNTMRTGDIIQRLNDQIGRAVASINAVINLLRASLNILFFTVVLLSISGSLTLAAVVLMVGVLLLNRYVIARAREHGKALAEASKDYSVRTLEMLNGMRLVKATANEAAEFAQVEALIEQREQAALRSQMNTAIIGPLNEILSILALVAIILISQFWLGSGSAASATLLLTFLFVLSRVIQFVGQLNSARSQLANSSASVDLVYDFLRRDNKAFMPQGDRRLTTLSQGITFEGIAFKYPTAKDWSLHDITLSLPKGTTLALVGASGAGKSTLADLLPRFYDPVAGRIAIDGIDLREFDLGSLRRAMGIVSQDTFLFNATVRDNIAYAQPAATDAEVVQAAQRANAYEFISQLPQGFDTVVGDRGVMLSGGQRQRIAIARALLQNPPILILDEATSALDTVSEQLVQEALEDLSRDRTTLVIAHRLSTIRKAHQIAVLDQGRVVELGTHEELLQKHGRYTYLYTVQFAQETGSCPISPAITNAASYDLRTGLNIVLGSLQLLADGLVEDGPETEELVQEAYHAALNLLPTLEAIEKQTASPNNPLPPSAPPTEPYPHHPSPISLPSPLPIQN</sequence>
<dbReference type="RefSeq" id="WP_190705645.1">
    <property type="nucleotide sequence ID" value="NZ_JAMPKX010000006.1"/>
</dbReference>
<dbReference type="InterPro" id="IPR003439">
    <property type="entry name" value="ABC_transporter-like_ATP-bd"/>
</dbReference>
<dbReference type="SUPFAM" id="SSF90123">
    <property type="entry name" value="ABC transporter transmembrane region"/>
    <property type="match status" value="1"/>
</dbReference>
<keyword evidence="5 8" id="KW-1133">Transmembrane helix</keyword>
<dbReference type="InterPro" id="IPR027417">
    <property type="entry name" value="P-loop_NTPase"/>
</dbReference>
<evidence type="ECO:0000256" key="2">
    <source>
        <dbReference type="ARBA" id="ARBA00022692"/>
    </source>
</evidence>
<dbReference type="InterPro" id="IPR011527">
    <property type="entry name" value="ABC1_TM_dom"/>
</dbReference>
<dbReference type="InterPro" id="IPR036640">
    <property type="entry name" value="ABC1_TM_sf"/>
</dbReference>
<dbReference type="PROSITE" id="PS50929">
    <property type="entry name" value="ABC_TM1F"/>
    <property type="match status" value="1"/>
</dbReference>
<evidence type="ECO:0000256" key="5">
    <source>
        <dbReference type="ARBA" id="ARBA00022989"/>
    </source>
</evidence>
<dbReference type="Proteomes" id="UP001482513">
    <property type="component" value="Unassembled WGS sequence"/>
</dbReference>
<keyword evidence="12" id="KW-1185">Reference proteome</keyword>
<feature type="transmembrane region" description="Helical" evidence="8">
    <location>
        <begin position="80"/>
        <end position="99"/>
    </location>
</feature>
<dbReference type="InterPro" id="IPR003593">
    <property type="entry name" value="AAA+_ATPase"/>
</dbReference>
<evidence type="ECO:0000256" key="3">
    <source>
        <dbReference type="ARBA" id="ARBA00022741"/>
    </source>
</evidence>
<dbReference type="Pfam" id="PF00664">
    <property type="entry name" value="ABC_membrane"/>
    <property type="match status" value="1"/>
</dbReference>
<feature type="transmembrane region" description="Helical" evidence="8">
    <location>
        <begin position="267"/>
        <end position="287"/>
    </location>
</feature>
<keyword evidence="3" id="KW-0547">Nucleotide-binding</keyword>
<dbReference type="CDD" id="cd03251">
    <property type="entry name" value="ABCC_MsbA"/>
    <property type="match status" value="1"/>
</dbReference>
<evidence type="ECO:0000256" key="8">
    <source>
        <dbReference type="SAM" id="Phobius"/>
    </source>
</evidence>
<feature type="transmembrane region" description="Helical" evidence="8">
    <location>
        <begin position="14"/>
        <end position="32"/>
    </location>
</feature>
<dbReference type="InterPro" id="IPR039421">
    <property type="entry name" value="Type_1_exporter"/>
</dbReference>
<dbReference type="Pfam" id="PF00005">
    <property type="entry name" value="ABC_tran"/>
    <property type="match status" value="1"/>
</dbReference>
<dbReference type="PANTHER" id="PTHR24221:SF654">
    <property type="entry name" value="ATP-BINDING CASSETTE SUB-FAMILY B MEMBER 6"/>
    <property type="match status" value="1"/>
</dbReference>
<keyword evidence="2 8" id="KW-0812">Transmembrane</keyword>
<evidence type="ECO:0000259" key="10">
    <source>
        <dbReference type="PROSITE" id="PS50929"/>
    </source>
</evidence>
<dbReference type="PROSITE" id="PS50893">
    <property type="entry name" value="ABC_TRANSPORTER_2"/>
    <property type="match status" value="1"/>
</dbReference>
<comment type="subcellular location">
    <subcellularLocation>
        <location evidence="1">Cell membrane</location>
        <topology evidence="1">Multi-pass membrane protein</topology>
    </subcellularLocation>
</comment>
<dbReference type="InterPro" id="IPR017871">
    <property type="entry name" value="ABC_transporter-like_CS"/>
</dbReference>
<evidence type="ECO:0000256" key="6">
    <source>
        <dbReference type="ARBA" id="ARBA00023136"/>
    </source>
</evidence>
<evidence type="ECO:0000313" key="12">
    <source>
        <dbReference type="Proteomes" id="UP001482513"/>
    </source>
</evidence>
<dbReference type="SMART" id="SM00382">
    <property type="entry name" value="AAA"/>
    <property type="match status" value="1"/>
</dbReference>
<feature type="transmembrane region" description="Helical" evidence="8">
    <location>
        <begin position="167"/>
        <end position="195"/>
    </location>
</feature>
<evidence type="ECO:0000313" key="11">
    <source>
        <dbReference type="EMBL" id="MEP0948157.1"/>
    </source>
</evidence>
<feature type="transmembrane region" description="Helical" evidence="8">
    <location>
        <begin position="293"/>
        <end position="313"/>
    </location>
</feature>
<protein>
    <submittedName>
        <fullName evidence="11">ABC transporter ATP-binding protein/permease</fullName>
    </submittedName>
</protein>
<dbReference type="Gene3D" id="3.40.50.300">
    <property type="entry name" value="P-loop containing nucleotide triphosphate hydrolases"/>
    <property type="match status" value="1"/>
</dbReference>
<dbReference type="PANTHER" id="PTHR24221">
    <property type="entry name" value="ATP-BINDING CASSETTE SUB-FAMILY B"/>
    <property type="match status" value="1"/>
</dbReference>
<feature type="region of interest" description="Disordered" evidence="7">
    <location>
        <begin position="665"/>
        <end position="701"/>
    </location>
</feature>
<keyword evidence="6 8" id="KW-0472">Membrane</keyword>
<evidence type="ECO:0000256" key="7">
    <source>
        <dbReference type="SAM" id="MobiDB-lite"/>
    </source>
</evidence>
<dbReference type="EMBL" id="JAMPKX010000006">
    <property type="protein sequence ID" value="MEP0948157.1"/>
    <property type="molecule type" value="Genomic_DNA"/>
</dbReference>
<dbReference type="SUPFAM" id="SSF52540">
    <property type="entry name" value="P-loop containing nucleoside triphosphate hydrolases"/>
    <property type="match status" value="1"/>
</dbReference>
<feature type="domain" description="ABC transporter" evidence="9">
    <location>
        <begin position="359"/>
        <end position="594"/>
    </location>
</feature>
<keyword evidence="4 11" id="KW-0067">ATP-binding</keyword>
<feature type="domain" description="ABC transmembrane type-1" evidence="10">
    <location>
        <begin position="46"/>
        <end position="325"/>
    </location>
</feature>
<evidence type="ECO:0000256" key="4">
    <source>
        <dbReference type="ARBA" id="ARBA00022840"/>
    </source>
</evidence>
<dbReference type="GO" id="GO:0005524">
    <property type="term" value="F:ATP binding"/>
    <property type="evidence" value="ECO:0007669"/>
    <property type="project" value="UniProtKB-KW"/>
</dbReference>